<dbReference type="InterPro" id="IPR000873">
    <property type="entry name" value="AMP-dep_synth/lig_dom"/>
</dbReference>
<evidence type="ECO:0000313" key="9">
    <source>
        <dbReference type="Proteomes" id="UP000749646"/>
    </source>
</evidence>
<dbReference type="Pfam" id="PF00501">
    <property type="entry name" value="AMP-binding"/>
    <property type="match status" value="3"/>
</dbReference>
<dbReference type="Gene3D" id="3.40.50.980">
    <property type="match status" value="4"/>
</dbReference>
<feature type="domain" description="Carrier" evidence="7">
    <location>
        <begin position="739"/>
        <end position="816"/>
    </location>
</feature>
<proteinExistence type="predicted"/>
<evidence type="ECO:0000256" key="4">
    <source>
        <dbReference type="ARBA" id="ARBA00022525"/>
    </source>
</evidence>
<dbReference type="InterPro" id="IPR025110">
    <property type="entry name" value="AMP-bd_C"/>
</dbReference>
<dbReference type="OrthoDB" id="416786at2759"/>
<dbReference type="Gene3D" id="3.30.300.30">
    <property type="match status" value="3"/>
</dbReference>
<dbReference type="PANTHER" id="PTHR45527">
    <property type="entry name" value="NONRIBOSOMAL PEPTIDE SYNTHETASE"/>
    <property type="match status" value="1"/>
</dbReference>
<keyword evidence="4" id="KW-0964">Secreted</keyword>
<dbReference type="SUPFAM" id="SSF52777">
    <property type="entry name" value="CoA-dependent acyltransferases"/>
    <property type="match status" value="4"/>
</dbReference>
<dbReference type="Pfam" id="PF13193">
    <property type="entry name" value="AMP-binding_C"/>
    <property type="match status" value="2"/>
</dbReference>
<accession>A0A9P6MKJ2</accession>
<keyword evidence="6" id="KW-0436">Ligase</keyword>
<dbReference type="Pfam" id="PF00668">
    <property type="entry name" value="Condensation"/>
    <property type="match status" value="2"/>
</dbReference>
<dbReference type="InterPro" id="IPR020845">
    <property type="entry name" value="AMP-binding_CS"/>
</dbReference>
<dbReference type="InterPro" id="IPR009081">
    <property type="entry name" value="PP-bd_ACP"/>
</dbReference>
<comment type="caution">
    <text evidence="8">The sequence shown here is derived from an EMBL/GenBank/DDBJ whole genome shotgun (WGS) entry which is preliminary data.</text>
</comment>
<dbReference type="PANTHER" id="PTHR45527:SF1">
    <property type="entry name" value="FATTY ACID SYNTHASE"/>
    <property type="match status" value="1"/>
</dbReference>
<dbReference type="GO" id="GO:0043041">
    <property type="term" value="P:amino acid activation for nonribosomal peptide biosynthetic process"/>
    <property type="evidence" value="ECO:0007669"/>
    <property type="project" value="TreeGrafter"/>
</dbReference>
<dbReference type="GO" id="GO:0005576">
    <property type="term" value="C:extracellular region"/>
    <property type="evidence" value="ECO:0007669"/>
    <property type="project" value="UniProtKB-SubCell"/>
</dbReference>
<dbReference type="Pfam" id="PF20147">
    <property type="entry name" value="Crinkler"/>
    <property type="match status" value="1"/>
</dbReference>
<keyword evidence="9" id="KW-1185">Reference proteome</keyword>
<dbReference type="InterPro" id="IPR042099">
    <property type="entry name" value="ANL_N_sf"/>
</dbReference>
<reference evidence="8" key="1">
    <citation type="journal article" date="2020" name="Fungal Divers.">
        <title>Resolving the Mortierellaceae phylogeny through synthesis of multi-gene phylogenetics and phylogenomics.</title>
        <authorList>
            <person name="Vandepol N."/>
            <person name="Liber J."/>
            <person name="Desiro A."/>
            <person name="Na H."/>
            <person name="Kennedy M."/>
            <person name="Barry K."/>
            <person name="Grigoriev I.V."/>
            <person name="Miller A.N."/>
            <person name="O'Donnell K."/>
            <person name="Stajich J.E."/>
            <person name="Bonito G."/>
        </authorList>
    </citation>
    <scope>NUCLEOTIDE SEQUENCE</scope>
    <source>
        <strain evidence="8">MES-2147</strain>
    </source>
</reference>
<dbReference type="InterPro" id="IPR036736">
    <property type="entry name" value="ACP-like_sf"/>
</dbReference>
<dbReference type="NCBIfam" id="TIGR01733">
    <property type="entry name" value="AA-adenyl-dom"/>
    <property type="match status" value="2"/>
</dbReference>
<dbReference type="FunFam" id="1.10.1200.10:FF:000005">
    <property type="entry name" value="Nonribosomal peptide synthetase 1"/>
    <property type="match status" value="1"/>
</dbReference>
<evidence type="ECO:0000313" key="8">
    <source>
        <dbReference type="EMBL" id="KAG0006413.1"/>
    </source>
</evidence>
<dbReference type="Gene3D" id="2.30.38.10">
    <property type="entry name" value="Luciferase, Domain 3"/>
    <property type="match status" value="2"/>
</dbReference>
<dbReference type="FunFam" id="2.30.38.10:FF:000001">
    <property type="entry name" value="Non-ribosomal peptide synthetase PvdI"/>
    <property type="match status" value="1"/>
</dbReference>
<dbReference type="Gene3D" id="3.30.559.10">
    <property type="entry name" value="Chloramphenicol acetyltransferase-like domain"/>
    <property type="match status" value="2"/>
</dbReference>
<dbReference type="InterPro" id="IPR006162">
    <property type="entry name" value="Ppantetheine_attach_site"/>
</dbReference>
<dbReference type="PROSITE" id="PS00455">
    <property type="entry name" value="AMP_BINDING"/>
    <property type="match status" value="3"/>
</dbReference>
<dbReference type="InterPro" id="IPR020459">
    <property type="entry name" value="AMP-binding"/>
</dbReference>
<evidence type="ECO:0000256" key="2">
    <source>
        <dbReference type="ARBA" id="ARBA00004613"/>
    </source>
</evidence>
<dbReference type="Proteomes" id="UP000749646">
    <property type="component" value="Unassembled WGS sequence"/>
</dbReference>
<evidence type="ECO:0000256" key="5">
    <source>
        <dbReference type="ARBA" id="ARBA00022553"/>
    </source>
</evidence>
<dbReference type="Gene3D" id="3.40.50.12780">
    <property type="entry name" value="N-terminal domain of ligase-like"/>
    <property type="match status" value="2"/>
</dbReference>
<protein>
    <recommendedName>
        <fullName evidence="7">Carrier domain-containing protein</fullName>
    </recommendedName>
</protein>
<evidence type="ECO:0000256" key="1">
    <source>
        <dbReference type="ARBA" id="ARBA00004340"/>
    </source>
</evidence>
<dbReference type="SUPFAM" id="SSF56801">
    <property type="entry name" value="Acetyl-CoA synthetase-like"/>
    <property type="match status" value="3"/>
</dbReference>
<dbReference type="InterPro" id="IPR045851">
    <property type="entry name" value="AMP-bd_C_sf"/>
</dbReference>
<evidence type="ECO:0000256" key="3">
    <source>
        <dbReference type="ARBA" id="ARBA00022450"/>
    </source>
</evidence>
<feature type="non-terminal residue" evidence="8">
    <location>
        <position position="1"/>
    </location>
</feature>
<dbReference type="GO" id="GO:0043657">
    <property type="term" value="C:host cell"/>
    <property type="evidence" value="ECO:0007669"/>
    <property type="project" value="UniProtKB-SubCell"/>
</dbReference>
<dbReference type="InterPro" id="IPR001242">
    <property type="entry name" value="Condensation_dom"/>
</dbReference>
<dbReference type="Pfam" id="PF00550">
    <property type="entry name" value="PP-binding"/>
    <property type="match status" value="2"/>
</dbReference>
<dbReference type="SUPFAM" id="SSF47336">
    <property type="entry name" value="ACP-like"/>
    <property type="match status" value="2"/>
</dbReference>
<name>A0A9P6MKJ2_9FUNG</name>
<sequence length="2871" mass="322571">MTDLNLFCLVDGHPTSKAFLVKTPSTETVAHLKKLISVEKASEFDEITPDNLTLWSVSIPIAGDDGIPTIVDTLTEKNELSPAVRLLKLFPDNLPEATIQVFVQKPPAASELLKGSFIVDLGVNINGVTNKSFAACDVATSYSSMVLFAMHQLLYVFGRGTHTAIAAAPNKDGSISLSTFAHGDQDQTCIHAIKSIEAVSSQSASDHLLRISRPQELQAHLFDACFTYFSTSSPRLDFPCPFLLVAHDDDESMFSLQYDAAIFEQEVAARFLGVFSVLLTQFTIPTTPIRDLEYISPLQMSQLETWNRTDGPYPDKKLIHQLIEEAAERTPHKSEILILTILGIWKAGSIYIPIDQSYPDERVRFTLQDTLANVMLSSQRHITRLEKHVLPAVDHPVRLLAVESIFAMLMMDDSVLGNNLDLDLKSSHVAYMTYTSGTTGVPKGIHKEHRSIVNSITDLSVRYGVADGQEPEVILLFAAYVFEPFVRQTLMALVNSQTLAVIDDIEKLDSQNLQAFVQKHKVTYLNGTASVLREFDFSDCPSLKRLILVGEDLTETRYMELRRKFKNRIFNDQCLRARIDQDKSLFGKTILQPPCQISSLGMNGLIYKTGDLARWLQNGEIEYLGRNDFQIKLRGIRIEPGEIETVLSHYPGVRTSVVVATDRCSSASKHLIGYYVSETGEDISEEALLQYLETKLPPYMVPTALVQLSAIPVTVNGKADFRALPDVDLSQRGSAMSLALRTELDRTLRRIWSETLGIPLCTIGVDSNFFRLGGHSITCIQLVARIRRAIQVEVTAKDIFIAKTLGALSDLLELRISDKDVGNLVQEDMKESDIPILSLPVSESGNSIEAFYLANSLQQGFVYHYLKQSHADDTFVMRSVLIYSTNIEPELYKAAWQSAQTKYPSLRMRFAWENEVLQIIDKSQTLDWRFTDLTRENYGEEDAIHMIQEMDRRENYVLNSGSLFRVHFLRVNNERSLCLFSCHHAILDGWSLPILYEYVNQTYLKLLLGGDMPISTDTAYCQAQSYLQSHRGNHVNFWAAQINDIKDRCDLNTLLNEVSRYKVPLGSYDNIREEQEMTLMVENAWTADLKEACASNGITLHSILQFVWHAILHVYGGGSHTVTGTIISGRNLPVDDIECSVGLFINTLPLVVNHIAHEGGSILEAITAVQYRTNEINSRSNVELGHIQMLQGELKHGLFDTLFVLENYPNLNTSAARLAKEKLSFEIRNESEKLDYPLAVIAREVEAKQGFTFTIRYAGELFENTTIEDILQMVREIFLQISANPNMSVADLEFIARSQQQRLNAWNANEAAYPEDATLNELFERETCRVPDKVAVVYEDTRVTYRDLNERANRLASHIRTCLSKYPGQQLVALFMDKSERMILSILAVWKAGAGYVPIDPSYPEDRVTFILEDTAAKMVISDQQYAERLIAMTGNNLNVLVSESADELCRDFSGENLLRNVSSTDLAYIIYTSGTTGKPKGVMIEHQGVVNLQVSLAKIFSLQETEDEVILSFSNYVFDHFVEQMTDAILNGQTLVMLNDAMRADKERLYKYISDNKVTYLSGTPSVISLYEYDRFASHLRRVDCVGEAFSEPVFNKIRNTFGGLIINGYGPTEISITSHKRLYPVNERRNDKSIGKQVANTTSYVLDENLKRVPIGAVGELFIGGDGVARGYHNRPDLTEQRFLVNPFQTSEEKKQGKNTRMYRTGDLVRWLPNSDGEIEYLGRNDFQVKIRGLRIELGEIETVLSNYPGISRSVVVAKDVEQSTGQKYLIGYYVSDGTLLEREIKKYMGSKLPDYMVPNRLVPVALIPVTISGKLDTKSLPAAEFSGNDEYMAPENEIEMILCDIWSELLGIPADRIGTHDDFFMLGGDSLMSTRLSFMVTSQFGRQVTVATLFKCKTIKTLCQFVLSGSDDSQETEIVPLTTLGDVPISLSQERIMFINEMESGTDAYNIAINLEFTQSAKKESLKQAFRSIVIRHKVLRTLLTRWQHGASTHLQHLLEASSVETMLSIAENTVQDVAELDQRLNDASRYIFDLESELPIKIDMYNVLASETFYVSIVIHHVAFDAWSWSIFKRDLVVFYGLHEGIATTLSLPQLEIGYAEYAQWQRNALDKGLHSKRLREFWAQKLGGFEQLHLTTDMPRPRHFDYIGSDLQFELEEATTQGLKRLAQELKVSLYSLMAAVYVLLLSVYTGQDDVVIGVPVSNRNRPELENIVGFFVNMVVLRVKVNSESSFKDYILGVHRELIDAQLHQEMPFQEVVKELSIANDPSRHPIIQAIFNLERPLVDCQESVLAMKNYIPNASGWTSAKFDLSATMIEEGSALRGNFNYAAAMFSEGTVEGWIRTFKILLEQVASGDGAARKISELNLSGRESYDELPWSCFTPESRSGVETLHTLFEQNARISSDKLAIVFGEKRLTYRELNERANQLARHLKRTVYVKPDDLVALVLDKSDLMVLSLLAVWKAGAAYVPIDPGYPNERIDFILRDTGAKALIINNKYSERMKGIAKETAVIAIDASSTMSALDSESATNLDSGAVTTNLAYVIYTSGTTGRPKGVLVQHEGVVNFRNSIVSRYFGSSSDLQEGVLLLSNYVFDFSMEQLCLSILSSNKLLIPSGDLTIDDAFYDFCNTNGLTYISSTPTVLQQIDLSRLYHLQMMTCAGEELTNHHFGKFRKDFRGPLNNAYGVTETIVYNTVSTFDGSADFENSLGMLLPNMRGYVLNGSLQLLPRGAVGELYLAGDCVAKGYLNRPELTHERFLPNPFDGAADGLFGRMYKTGDLVRHHQDGRLEYFECAVIAKYDDEISPQSRQAKCLVGYFVPQSDMVREDHIEASLRARLPYYMVPTSLVRITDKLPVTVNGKLDEKALPE</sequence>
<dbReference type="InterPro" id="IPR010071">
    <property type="entry name" value="AA_adenyl_dom"/>
</dbReference>
<keyword evidence="5" id="KW-0597">Phosphoprotein</keyword>
<dbReference type="Gene3D" id="3.30.559.30">
    <property type="entry name" value="Nonribosomal peptide synthetase, condensation domain"/>
    <property type="match status" value="3"/>
</dbReference>
<dbReference type="InterPro" id="IPR020806">
    <property type="entry name" value="PKS_PP-bd"/>
</dbReference>
<dbReference type="EMBL" id="JAAAHW010000124">
    <property type="protein sequence ID" value="KAG0006413.1"/>
    <property type="molecule type" value="Genomic_DNA"/>
</dbReference>
<dbReference type="GO" id="GO:0016874">
    <property type="term" value="F:ligase activity"/>
    <property type="evidence" value="ECO:0007669"/>
    <property type="project" value="UniProtKB-KW"/>
</dbReference>
<dbReference type="SMART" id="SM00823">
    <property type="entry name" value="PKS_PP"/>
    <property type="match status" value="2"/>
</dbReference>
<keyword evidence="3" id="KW-0596">Phosphopantetheine</keyword>
<dbReference type="PROSITE" id="PS00012">
    <property type="entry name" value="PHOSPHOPANTETHEINE"/>
    <property type="match status" value="2"/>
</dbReference>
<dbReference type="GO" id="GO:0005737">
    <property type="term" value="C:cytoplasm"/>
    <property type="evidence" value="ECO:0007669"/>
    <property type="project" value="TreeGrafter"/>
</dbReference>
<dbReference type="FunFam" id="3.40.50.980:FF:000001">
    <property type="entry name" value="Non-ribosomal peptide synthetase"/>
    <property type="match status" value="2"/>
</dbReference>
<dbReference type="PRINTS" id="PR00154">
    <property type="entry name" value="AMPBINDING"/>
</dbReference>
<dbReference type="GO" id="GO:0044550">
    <property type="term" value="P:secondary metabolite biosynthetic process"/>
    <property type="evidence" value="ECO:0007669"/>
    <property type="project" value="TreeGrafter"/>
</dbReference>
<gene>
    <name evidence="8" type="ORF">BGZ65_008339</name>
</gene>
<comment type="subcellular location">
    <subcellularLocation>
        <location evidence="1">Host cell</location>
    </subcellularLocation>
    <subcellularLocation>
        <location evidence="2">Secreted</location>
    </subcellularLocation>
</comment>
<dbReference type="InterPro" id="IPR045379">
    <property type="entry name" value="Crinkler_N"/>
</dbReference>
<evidence type="ECO:0000259" key="7">
    <source>
        <dbReference type="PROSITE" id="PS50075"/>
    </source>
</evidence>
<organism evidence="8 9">
    <name type="scientific">Modicella reniformis</name>
    <dbReference type="NCBI Taxonomy" id="1440133"/>
    <lineage>
        <taxon>Eukaryota</taxon>
        <taxon>Fungi</taxon>
        <taxon>Fungi incertae sedis</taxon>
        <taxon>Mucoromycota</taxon>
        <taxon>Mortierellomycotina</taxon>
        <taxon>Mortierellomycetes</taxon>
        <taxon>Mortierellales</taxon>
        <taxon>Mortierellaceae</taxon>
        <taxon>Modicella</taxon>
    </lineage>
</organism>
<dbReference type="InterPro" id="IPR023213">
    <property type="entry name" value="CAT-like_dom_sf"/>
</dbReference>
<dbReference type="PROSITE" id="PS50075">
    <property type="entry name" value="CARRIER"/>
    <property type="match status" value="2"/>
</dbReference>
<feature type="domain" description="Carrier" evidence="7">
    <location>
        <begin position="1836"/>
        <end position="1913"/>
    </location>
</feature>
<dbReference type="NCBIfam" id="NF003417">
    <property type="entry name" value="PRK04813.1"/>
    <property type="match status" value="5"/>
</dbReference>
<dbReference type="Gene3D" id="1.10.1200.10">
    <property type="entry name" value="ACP-like"/>
    <property type="match status" value="2"/>
</dbReference>
<dbReference type="GO" id="GO:0031177">
    <property type="term" value="F:phosphopantetheine binding"/>
    <property type="evidence" value="ECO:0007669"/>
    <property type="project" value="InterPro"/>
</dbReference>
<evidence type="ECO:0000256" key="6">
    <source>
        <dbReference type="ARBA" id="ARBA00022598"/>
    </source>
</evidence>